<feature type="transmembrane region" description="Helical" evidence="1">
    <location>
        <begin position="24"/>
        <end position="40"/>
    </location>
</feature>
<evidence type="ECO:0000313" key="2">
    <source>
        <dbReference type="EMBL" id="MPN31850.1"/>
    </source>
</evidence>
<proteinExistence type="predicted"/>
<name>A0A645GZL1_9ZZZZ</name>
<keyword evidence="1" id="KW-0472">Membrane</keyword>
<gene>
    <name evidence="2" type="ORF">SDC9_179325</name>
</gene>
<keyword evidence="1" id="KW-1133">Transmembrane helix</keyword>
<keyword evidence="1" id="KW-0812">Transmembrane</keyword>
<sequence length="215" mass="24965">MVFGALPYAIADKTPNLTNWDSRHAILLAPGISFFIYGILTKLKAYFTSIVFIKILLSILFISCIIFNFSVGRELLYKNHKQQALQILLNNEVIRNNHTFLFNDQSIPNNILISGTIDSFYIFSSMFHKIYGDESRLMISDSTQYEKIKQNALTYSHLRTTGWIEEPITHTVTLSMHHKYGPVDEFKLLIYSLFNKTKYRNLLMDIYFIEVSLIS</sequence>
<dbReference type="EMBL" id="VSSQ01083559">
    <property type="protein sequence ID" value="MPN31850.1"/>
    <property type="molecule type" value="Genomic_DNA"/>
</dbReference>
<dbReference type="AlphaFoldDB" id="A0A645GZL1"/>
<reference evidence="2" key="1">
    <citation type="submission" date="2019-08" db="EMBL/GenBank/DDBJ databases">
        <authorList>
            <person name="Kucharzyk K."/>
            <person name="Murdoch R.W."/>
            <person name="Higgins S."/>
            <person name="Loffler F."/>
        </authorList>
    </citation>
    <scope>NUCLEOTIDE SEQUENCE</scope>
</reference>
<feature type="transmembrane region" description="Helical" evidence="1">
    <location>
        <begin position="46"/>
        <end position="71"/>
    </location>
</feature>
<comment type="caution">
    <text evidence="2">The sequence shown here is derived from an EMBL/GenBank/DDBJ whole genome shotgun (WGS) entry which is preliminary data.</text>
</comment>
<organism evidence="2">
    <name type="scientific">bioreactor metagenome</name>
    <dbReference type="NCBI Taxonomy" id="1076179"/>
    <lineage>
        <taxon>unclassified sequences</taxon>
        <taxon>metagenomes</taxon>
        <taxon>ecological metagenomes</taxon>
    </lineage>
</organism>
<accession>A0A645GZL1</accession>
<protein>
    <submittedName>
        <fullName evidence="2">Uncharacterized protein</fullName>
    </submittedName>
</protein>
<evidence type="ECO:0000256" key="1">
    <source>
        <dbReference type="SAM" id="Phobius"/>
    </source>
</evidence>